<evidence type="ECO:0000256" key="1">
    <source>
        <dbReference type="ARBA" id="ARBA00022729"/>
    </source>
</evidence>
<dbReference type="InterPro" id="IPR034706">
    <property type="entry name" value="CpoB"/>
</dbReference>
<dbReference type="RefSeq" id="WP_342074056.1">
    <property type="nucleotide sequence ID" value="NZ_JAQJCQ010000013.1"/>
</dbReference>
<evidence type="ECO:0000313" key="8">
    <source>
        <dbReference type="Proteomes" id="UP001486626"/>
    </source>
</evidence>
<keyword evidence="2" id="KW-0574">Periplasm</keyword>
<feature type="domain" description="YbgF trimerisation" evidence="6">
    <location>
        <begin position="27"/>
        <end position="99"/>
    </location>
</feature>
<organism evidence="7 8">
    <name type="scientific">Xanthomonas protegens</name>
    <dbReference type="NCBI Taxonomy" id="3380705"/>
    <lineage>
        <taxon>Bacteria</taxon>
        <taxon>Pseudomonadati</taxon>
        <taxon>Pseudomonadota</taxon>
        <taxon>Gammaproteobacteria</taxon>
        <taxon>Lysobacterales</taxon>
        <taxon>Lysobacteraceae</taxon>
        <taxon>Xanthomonas</taxon>
    </lineage>
</organism>
<dbReference type="Gene3D" id="1.20.5.110">
    <property type="match status" value="1"/>
</dbReference>
<feature type="repeat" description="TPR" evidence="3">
    <location>
        <begin position="185"/>
        <end position="218"/>
    </location>
</feature>
<keyword evidence="2" id="KW-0132">Cell division</keyword>
<reference evidence="7 8" key="1">
    <citation type="journal article" date="2024" name="FEMS Microbiol. Lett.">
        <title>Xanthomonas protegens sp. nov., a novel rice seed-associated bacterium, provides in vivo protection against X. oryzae pv. oryzae, the bacterial leaf blight pathogen.</title>
        <authorList>
            <person name="Rana R."/>
            <person name="Sharma A."/>
            <person name="Madhavan V.N."/>
            <person name="Korpole S."/>
            <person name="Sonti R.V."/>
            <person name="Patel H.K."/>
            <person name="Patil P.B."/>
        </authorList>
    </citation>
    <scope>NUCLEOTIDE SEQUENCE [LARGE SCALE GENOMIC DNA]</scope>
    <source>
        <strain evidence="7 8">PPL118</strain>
    </source>
</reference>
<comment type="function">
    <text evidence="2">Mediates coordination of peptidoglycan synthesis and outer membrane constriction during cell division.</text>
</comment>
<sequence length="275" mass="29113" precursor="true">MRIGVLTSMIVAAALVAAAPAHAQRASLADRVSALEQQAMNTQANTDILNQLNQLRTQMQSMEATIEQLQHSNDQLKQQIKDQYLDLDGRVGRLEGGAGAGATPSLPPANGTAPAVAPAAPGGKPSAVAEPPPSVHGDAGTLAAAGDERAAYNVAFDALKAGKYADSANLFQNFLQAYPNGVYAPNALYWLGESYYATKNFQLAEAQFQDLIGRYPTHDKAPGALLKLGLSQYGEGRVQDAEQTLQQVGAKYPGSDAARTAQDRLQSIRLGQQLR</sequence>
<dbReference type="NCBIfam" id="TIGR02795">
    <property type="entry name" value="tol_pal_ybgF"/>
    <property type="match status" value="1"/>
</dbReference>
<protein>
    <recommendedName>
        <fullName evidence="2">Cell division coordinator CpoB</fullName>
    </recommendedName>
</protein>
<evidence type="ECO:0000259" key="5">
    <source>
        <dbReference type="Pfam" id="PF13525"/>
    </source>
</evidence>
<dbReference type="InterPro" id="IPR019734">
    <property type="entry name" value="TPR_rpt"/>
</dbReference>
<name>A0ABU9LET9_9XANT</name>
<comment type="caution">
    <text evidence="7">The sequence shown here is derived from an EMBL/GenBank/DDBJ whole genome shotgun (WGS) entry which is preliminary data.</text>
</comment>
<dbReference type="SUPFAM" id="SSF48452">
    <property type="entry name" value="TPR-like"/>
    <property type="match status" value="1"/>
</dbReference>
<evidence type="ECO:0000256" key="2">
    <source>
        <dbReference type="HAMAP-Rule" id="MF_02066"/>
    </source>
</evidence>
<feature type="signal peptide" evidence="2">
    <location>
        <begin position="1"/>
        <end position="23"/>
    </location>
</feature>
<comment type="subcellular location">
    <subcellularLocation>
        <location evidence="2">Periplasm</location>
    </subcellularLocation>
</comment>
<dbReference type="InterPro" id="IPR032519">
    <property type="entry name" value="YbgF_tri"/>
</dbReference>
<dbReference type="Pfam" id="PF16331">
    <property type="entry name" value="TolA_bind_tri"/>
    <property type="match status" value="1"/>
</dbReference>
<feature type="chain" id="PRO_5044937614" description="Cell division coordinator CpoB" evidence="2">
    <location>
        <begin position="24"/>
        <end position="275"/>
    </location>
</feature>
<dbReference type="PROSITE" id="PS50005">
    <property type="entry name" value="TPR"/>
    <property type="match status" value="1"/>
</dbReference>
<feature type="compositionally biased region" description="Low complexity" evidence="4">
    <location>
        <begin position="108"/>
        <end position="129"/>
    </location>
</feature>
<feature type="region of interest" description="Disordered" evidence="4">
    <location>
        <begin position="96"/>
        <end position="137"/>
    </location>
</feature>
<dbReference type="Proteomes" id="UP001486626">
    <property type="component" value="Unassembled WGS sequence"/>
</dbReference>
<keyword evidence="1 2" id="KW-0732">Signal</keyword>
<accession>A0ABU9LET9</accession>
<keyword evidence="2" id="KW-0131">Cell cycle</keyword>
<keyword evidence="3" id="KW-0802">TPR repeat</keyword>
<evidence type="ECO:0000259" key="6">
    <source>
        <dbReference type="Pfam" id="PF16331"/>
    </source>
</evidence>
<keyword evidence="8" id="KW-1185">Reference proteome</keyword>
<dbReference type="InterPro" id="IPR011990">
    <property type="entry name" value="TPR-like_helical_dom_sf"/>
</dbReference>
<dbReference type="InterPro" id="IPR014162">
    <property type="entry name" value="CpoB_C"/>
</dbReference>
<dbReference type="EMBL" id="JAQJCQ010000013">
    <property type="protein sequence ID" value="MEL4892732.1"/>
    <property type="molecule type" value="Genomic_DNA"/>
</dbReference>
<evidence type="ECO:0000313" key="7">
    <source>
        <dbReference type="EMBL" id="MEL4892732.1"/>
    </source>
</evidence>
<dbReference type="HAMAP" id="MF_02066">
    <property type="entry name" value="CpoB"/>
    <property type="match status" value="1"/>
</dbReference>
<dbReference type="InterPro" id="IPR039565">
    <property type="entry name" value="BamD-like"/>
</dbReference>
<comment type="similarity">
    <text evidence="2">Belongs to the CpoB family.</text>
</comment>
<feature type="domain" description="Outer membrane lipoprotein BamD-like" evidence="5">
    <location>
        <begin position="147"/>
        <end position="269"/>
    </location>
</feature>
<evidence type="ECO:0000256" key="4">
    <source>
        <dbReference type="SAM" id="MobiDB-lite"/>
    </source>
</evidence>
<keyword evidence="2" id="KW-0175">Coiled coil</keyword>
<gene>
    <name evidence="7" type="primary">ybgF</name>
    <name evidence="2" type="synonym">cpoB</name>
    <name evidence="7" type="ORF">PIQ37_15015</name>
</gene>
<evidence type="ECO:0000256" key="3">
    <source>
        <dbReference type="PROSITE-ProRule" id="PRU00339"/>
    </source>
</evidence>
<dbReference type="Gene3D" id="1.25.40.10">
    <property type="entry name" value="Tetratricopeptide repeat domain"/>
    <property type="match status" value="1"/>
</dbReference>
<proteinExistence type="inferred from homology"/>
<feature type="coiled-coil region" evidence="2">
    <location>
        <begin position="25"/>
        <end position="86"/>
    </location>
</feature>
<dbReference type="Pfam" id="PF13525">
    <property type="entry name" value="YfiO"/>
    <property type="match status" value="1"/>
</dbReference>